<keyword evidence="9" id="KW-1185">Reference proteome</keyword>
<dbReference type="PANTHER" id="PTHR43289:SF6">
    <property type="entry name" value="SERINE_THREONINE-PROTEIN KINASE NEKL-3"/>
    <property type="match status" value="1"/>
</dbReference>
<evidence type="ECO:0000256" key="3">
    <source>
        <dbReference type="ARBA" id="ARBA00022777"/>
    </source>
</evidence>
<dbReference type="SMART" id="SM00220">
    <property type="entry name" value="S_TKc"/>
    <property type="match status" value="1"/>
</dbReference>
<dbReference type="InterPro" id="IPR000719">
    <property type="entry name" value="Prot_kinase_dom"/>
</dbReference>
<protein>
    <submittedName>
        <fullName evidence="8">Serine/threonine-protein kinase</fullName>
        <ecNumber evidence="8">2.7.11.1</ecNumber>
    </submittedName>
</protein>
<dbReference type="PROSITE" id="PS00107">
    <property type="entry name" value="PROTEIN_KINASE_ATP"/>
    <property type="match status" value="1"/>
</dbReference>
<organism evidence="8 9">
    <name type="scientific">Haloplanus litoreus</name>
    <dbReference type="NCBI Taxonomy" id="767515"/>
    <lineage>
        <taxon>Archaea</taxon>
        <taxon>Methanobacteriati</taxon>
        <taxon>Methanobacteriota</taxon>
        <taxon>Stenosarchaea group</taxon>
        <taxon>Halobacteria</taxon>
        <taxon>Halobacteriales</taxon>
        <taxon>Haloferacaceae</taxon>
        <taxon>Haloplanus</taxon>
    </lineage>
</organism>
<keyword evidence="6" id="KW-0472">Membrane</keyword>
<evidence type="ECO:0000256" key="4">
    <source>
        <dbReference type="ARBA" id="ARBA00022840"/>
    </source>
</evidence>
<reference evidence="8 9" key="1">
    <citation type="journal article" date="2019" name="Int. J. Syst. Evol. Microbiol.">
        <title>The Global Catalogue of Microorganisms (GCM) 10K type strain sequencing project: providing services to taxonomists for standard genome sequencing and annotation.</title>
        <authorList>
            <consortium name="The Broad Institute Genomics Platform"/>
            <consortium name="The Broad Institute Genome Sequencing Center for Infectious Disease"/>
            <person name="Wu L."/>
            <person name="Ma J."/>
        </authorList>
    </citation>
    <scope>NUCLEOTIDE SEQUENCE [LARGE SCALE GENOMIC DNA]</scope>
    <source>
        <strain evidence="8 9">GX21</strain>
    </source>
</reference>
<name>A0ABD5ZWB7_9EURY</name>
<dbReference type="Pfam" id="PF00069">
    <property type="entry name" value="Pkinase"/>
    <property type="match status" value="1"/>
</dbReference>
<comment type="caution">
    <text evidence="8">The sequence shown here is derived from an EMBL/GenBank/DDBJ whole genome shotgun (WGS) entry which is preliminary data.</text>
</comment>
<dbReference type="EC" id="2.7.11.1" evidence="8"/>
<dbReference type="GO" id="GO:0005524">
    <property type="term" value="F:ATP binding"/>
    <property type="evidence" value="ECO:0007669"/>
    <property type="project" value="UniProtKB-KW"/>
</dbReference>
<dbReference type="Gene3D" id="1.10.510.10">
    <property type="entry name" value="Transferase(Phosphotransferase) domain 1"/>
    <property type="match status" value="1"/>
</dbReference>
<keyword evidence="4" id="KW-0067">ATP-binding</keyword>
<dbReference type="CDD" id="cd14014">
    <property type="entry name" value="STKc_PknB_like"/>
    <property type="match status" value="1"/>
</dbReference>
<dbReference type="Proteomes" id="UP001596434">
    <property type="component" value="Unassembled WGS sequence"/>
</dbReference>
<dbReference type="Gene3D" id="3.30.200.20">
    <property type="entry name" value="Phosphorylase Kinase, domain 1"/>
    <property type="match status" value="1"/>
</dbReference>
<feature type="region of interest" description="Disordered" evidence="5">
    <location>
        <begin position="74"/>
        <end position="166"/>
    </location>
</feature>
<dbReference type="GO" id="GO:0004674">
    <property type="term" value="F:protein serine/threonine kinase activity"/>
    <property type="evidence" value="ECO:0007669"/>
    <property type="project" value="UniProtKB-EC"/>
</dbReference>
<dbReference type="EMBL" id="JBHTAT010000001">
    <property type="protein sequence ID" value="MFC7254646.1"/>
    <property type="molecule type" value="Genomic_DNA"/>
</dbReference>
<feature type="transmembrane region" description="Helical" evidence="6">
    <location>
        <begin position="49"/>
        <end position="70"/>
    </location>
</feature>
<keyword evidence="6" id="KW-0812">Transmembrane</keyword>
<keyword evidence="3 8" id="KW-0418">Kinase</keyword>
<sequence>MAVRDADAETDGTRAVGAGAAVWVGATADVAALTLPLQAVRVGPDPGTVALYGVVAAVVGLALGFGIGALRTRGAVSAPDGPTSTPTPQEPTVDDTPSDDARSTPDDGTATRSDRRDSVASSTPGGTKHPPSRIPRAPDVSVSDADLTDEEPIGGGGNADVTRATLPTATGDVPLAIKKPRLSGTLHSEAVERLLAEAETWDKLDDHDHVVGVVDYGADPLPWIAMEYMDAGDLSDRAGDLSTPQALWTALGITKGVRHAHRRGVAHLDLKPENVLFRSVDGAWDVPKVADWGLSKHLLDHSQSVEGLSPHYAAPEQFDADYGSADDRTDVYQLGAVCYRLFTGRPPFEGESTRVMRAVLDERPAPPSAVADVPEALDDVVLTALAKEKGDRYDDIVYLRDDLQRLYENW</sequence>
<dbReference type="PANTHER" id="PTHR43289">
    <property type="entry name" value="MITOGEN-ACTIVATED PROTEIN KINASE KINASE KINASE 20-RELATED"/>
    <property type="match status" value="1"/>
</dbReference>
<dbReference type="InterPro" id="IPR011009">
    <property type="entry name" value="Kinase-like_dom_sf"/>
</dbReference>
<evidence type="ECO:0000256" key="2">
    <source>
        <dbReference type="ARBA" id="ARBA00022741"/>
    </source>
</evidence>
<dbReference type="AlphaFoldDB" id="A0ABD5ZWB7"/>
<dbReference type="InterPro" id="IPR008271">
    <property type="entry name" value="Ser/Thr_kinase_AS"/>
</dbReference>
<evidence type="ECO:0000256" key="6">
    <source>
        <dbReference type="SAM" id="Phobius"/>
    </source>
</evidence>
<dbReference type="PROSITE" id="PS50011">
    <property type="entry name" value="PROTEIN_KINASE_DOM"/>
    <property type="match status" value="1"/>
</dbReference>
<evidence type="ECO:0000256" key="1">
    <source>
        <dbReference type="ARBA" id="ARBA00022679"/>
    </source>
</evidence>
<keyword evidence="6" id="KW-1133">Transmembrane helix</keyword>
<dbReference type="SUPFAM" id="SSF56112">
    <property type="entry name" value="Protein kinase-like (PK-like)"/>
    <property type="match status" value="1"/>
</dbReference>
<dbReference type="GeneID" id="96952966"/>
<dbReference type="RefSeq" id="WP_379702843.1">
    <property type="nucleotide sequence ID" value="NZ_JBHTAT010000001.1"/>
</dbReference>
<proteinExistence type="predicted"/>
<dbReference type="InterPro" id="IPR017441">
    <property type="entry name" value="Protein_kinase_ATP_BS"/>
</dbReference>
<keyword evidence="2" id="KW-0547">Nucleotide-binding</keyword>
<evidence type="ECO:0000259" key="7">
    <source>
        <dbReference type="PROSITE" id="PS50011"/>
    </source>
</evidence>
<evidence type="ECO:0000313" key="9">
    <source>
        <dbReference type="Proteomes" id="UP001596434"/>
    </source>
</evidence>
<feature type="domain" description="Protein kinase" evidence="7">
    <location>
        <begin position="147"/>
        <end position="407"/>
    </location>
</feature>
<evidence type="ECO:0000313" key="8">
    <source>
        <dbReference type="EMBL" id="MFC7254646.1"/>
    </source>
</evidence>
<accession>A0ABD5ZWB7</accession>
<gene>
    <name evidence="8" type="ORF">ACFQKE_04910</name>
</gene>
<evidence type="ECO:0000256" key="5">
    <source>
        <dbReference type="SAM" id="MobiDB-lite"/>
    </source>
</evidence>
<keyword evidence="1 8" id="KW-0808">Transferase</keyword>
<dbReference type="PROSITE" id="PS00108">
    <property type="entry name" value="PROTEIN_KINASE_ST"/>
    <property type="match status" value="1"/>
</dbReference>